<organism evidence="1 2">
    <name type="scientific">Ambrosiozyma monospora</name>
    <name type="common">Yeast</name>
    <name type="synonym">Endomycopsis monosporus</name>
    <dbReference type="NCBI Taxonomy" id="43982"/>
    <lineage>
        <taxon>Eukaryota</taxon>
        <taxon>Fungi</taxon>
        <taxon>Dikarya</taxon>
        <taxon>Ascomycota</taxon>
        <taxon>Saccharomycotina</taxon>
        <taxon>Pichiomycetes</taxon>
        <taxon>Pichiales</taxon>
        <taxon>Pichiaceae</taxon>
        <taxon>Ambrosiozyma</taxon>
    </lineage>
</organism>
<gene>
    <name evidence="1" type="ORF">Amon02_000901600</name>
</gene>
<name>A0ACB5TP01_AMBMO</name>
<reference evidence="1" key="1">
    <citation type="submission" date="2023-04" db="EMBL/GenBank/DDBJ databases">
        <title>Ambrosiozyma monospora NBRC 10751.</title>
        <authorList>
            <person name="Ichikawa N."/>
            <person name="Sato H."/>
            <person name="Tonouchi N."/>
        </authorList>
    </citation>
    <scope>NUCLEOTIDE SEQUENCE</scope>
    <source>
        <strain evidence="1">NBRC 10751</strain>
    </source>
</reference>
<protein>
    <submittedName>
        <fullName evidence="1">Unnamed protein product</fullName>
    </submittedName>
</protein>
<sequence>MKDAALHYIQLSLLDQKLVQPFKKFLDIKEIDSSKFEEDVLFKESLFDKLIAFREQSLSLNDNVNLQIVLTPKVNDLIEKLEIEEMVIDFHGGFKKIRVLNDPTVEAQTFNEFKDGEKDAKELSLKCNLNFDDKKAKCFNFELTPNKIGNFSIQSINLKVKESSLEFKNQLKLVPSILPRLKWAKNSSTSFNKPFEYDIVPRTRAHLCFVVIPKQPKIEMKLHHSPRCYNGQIFPISVNFKNKGVDNIPDSIILMI</sequence>
<comment type="caution">
    <text evidence="1">The sequence shown here is derived from an EMBL/GenBank/DDBJ whole genome shotgun (WGS) entry which is preliminary data.</text>
</comment>
<proteinExistence type="predicted"/>
<accession>A0ACB5TP01</accession>
<evidence type="ECO:0000313" key="1">
    <source>
        <dbReference type="EMBL" id="GME91994.1"/>
    </source>
</evidence>
<evidence type="ECO:0000313" key="2">
    <source>
        <dbReference type="Proteomes" id="UP001165064"/>
    </source>
</evidence>
<dbReference type="Proteomes" id="UP001165064">
    <property type="component" value="Unassembled WGS sequence"/>
</dbReference>
<keyword evidence="2" id="KW-1185">Reference proteome</keyword>
<dbReference type="EMBL" id="BSXS01008262">
    <property type="protein sequence ID" value="GME91994.1"/>
    <property type="molecule type" value="Genomic_DNA"/>
</dbReference>